<feature type="non-terminal residue" evidence="2">
    <location>
        <position position="94"/>
    </location>
</feature>
<feature type="region of interest" description="Disordered" evidence="1">
    <location>
        <begin position="1"/>
        <end position="94"/>
    </location>
</feature>
<protein>
    <submittedName>
        <fullName evidence="2">Uncharacterized protein</fullName>
    </submittedName>
</protein>
<dbReference type="EMBL" id="CAJNNV010013304">
    <property type="protein sequence ID" value="CAE8601574.1"/>
    <property type="molecule type" value="Genomic_DNA"/>
</dbReference>
<name>A0A813EUY1_POLGL</name>
<gene>
    <name evidence="2" type="ORF">PGLA1383_LOCUS19864</name>
</gene>
<reference evidence="2" key="1">
    <citation type="submission" date="2021-02" db="EMBL/GenBank/DDBJ databases">
        <authorList>
            <person name="Dougan E. K."/>
            <person name="Rhodes N."/>
            <person name="Thang M."/>
            <person name="Chan C."/>
        </authorList>
    </citation>
    <scope>NUCLEOTIDE SEQUENCE</scope>
</reference>
<dbReference type="Proteomes" id="UP000654075">
    <property type="component" value="Unassembled WGS sequence"/>
</dbReference>
<accession>A0A813EUY1</accession>
<feature type="compositionally biased region" description="Basic and acidic residues" evidence="1">
    <location>
        <begin position="12"/>
        <end position="23"/>
    </location>
</feature>
<evidence type="ECO:0000313" key="2">
    <source>
        <dbReference type="EMBL" id="CAE8601574.1"/>
    </source>
</evidence>
<organism evidence="2 3">
    <name type="scientific">Polarella glacialis</name>
    <name type="common">Dinoflagellate</name>
    <dbReference type="NCBI Taxonomy" id="89957"/>
    <lineage>
        <taxon>Eukaryota</taxon>
        <taxon>Sar</taxon>
        <taxon>Alveolata</taxon>
        <taxon>Dinophyceae</taxon>
        <taxon>Suessiales</taxon>
        <taxon>Suessiaceae</taxon>
        <taxon>Polarella</taxon>
    </lineage>
</organism>
<sequence>TVQTLGTAKLASFRESRQRREASELQPPSVLQSRTTSTGLQSATGRQLDDNWRDYGRDSGRGTQVIPGAPRQASNGQHQGNSNGNNDGNGQHQG</sequence>
<keyword evidence="3" id="KW-1185">Reference proteome</keyword>
<comment type="caution">
    <text evidence="2">The sequence shown here is derived from an EMBL/GenBank/DDBJ whole genome shotgun (WGS) entry which is preliminary data.</text>
</comment>
<dbReference type="AlphaFoldDB" id="A0A813EUY1"/>
<feature type="compositionally biased region" description="Low complexity" evidence="1">
    <location>
        <begin position="74"/>
        <end position="94"/>
    </location>
</feature>
<evidence type="ECO:0000313" key="3">
    <source>
        <dbReference type="Proteomes" id="UP000654075"/>
    </source>
</evidence>
<proteinExistence type="predicted"/>
<feature type="compositionally biased region" description="Polar residues" evidence="1">
    <location>
        <begin position="29"/>
        <end position="45"/>
    </location>
</feature>
<feature type="compositionally biased region" description="Basic and acidic residues" evidence="1">
    <location>
        <begin position="47"/>
        <end position="60"/>
    </location>
</feature>
<feature type="non-terminal residue" evidence="2">
    <location>
        <position position="1"/>
    </location>
</feature>
<evidence type="ECO:0000256" key="1">
    <source>
        <dbReference type="SAM" id="MobiDB-lite"/>
    </source>
</evidence>